<protein>
    <submittedName>
        <fullName evidence="2">Uncharacterized protein</fullName>
    </submittedName>
</protein>
<keyword evidence="1" id="KW-1185">Reference proteome</keyword>
<accession>A0A915KBD8</accession>
<dbReference type="WBParaSite" id="nRc.2.0.1.t36027-RA">
    <property type="protein sequence ID" value="nRc.2.0.1.t36027-RA"/>
    <property type="gene ID" value="nRc.2.0.1.g36027"/>
</dbReference>
<proteinExistence type="predicted"/>
<dbReference type="Proteomes" id="UP000887565">
    <property type="component" value="Unplaced"/>
</dbReference>
<evidence type="ECO:0000313" key="1">
    <source>
        <dbReference type="Proteomes" id="UP000887565"/>
    </source>
</evidence>
<name>A0A915KBD8_ROMCU</name>
<sequence length="66" mass="7443">YIKCANSCRQLDIVPKCGYQAFGELSLLYRSFIIAVKLLMSLYHAARTGSELIFDDNCDMIGIFTT</sequence>
<organism evidence="1 2">
    <name type="scientific">Romanomermis culicivorax</name>
    <name type="common">Nematode worm</name>
    <dbReference type="NCBI Taxonomy" id="13658"/>
    <lineage>
        <taxon>Eukaryota</taxon>
        <taxon>Metazoa</taxon>
        <taxon>Ecdysozoa</taxon>
        <taxon>Nematoda</taxon>
        <taxon>Enoplea</taxon>
        <taxon>Dorylaimia</taxon>
        <taxon>Mermithida</taxon>
        <taxon>Mermithoidea</taxon>
        <taxon>Mermithidae</taxon>
        <taxon>Romanomermis</taxon>
    </lineage>
</organism>
<reference evidence="2" key="1">
    <citation type="submission" date="2022-11" db="UniProtKB">
        <authorList>
            <consortium name="WormBaseParasite"/>
        </authorList>
    </citation>
    <scope>IDENTIFICATION</scope>
</reference>
<dbReference type="AlphaFoldDB" id="A0A915KBD8"/>
<evidence type="ECO:0000313" key="2">
    <source>
        <dbReference type="WBParaSite" id="nRc.2.0.1.t36027-RA"/>
    </source>
</evidence>